<dbReference type="SUPFAM" id="SSF52540">
    <property type="entry name" value="P-loop containing nucleoside triphosphate hydrolases"/>
    <property type="match status" value="1"/>
</dbReference>
<dbReference type="Pfam" id="PF13167">
    <property type="entry name" value="GTP-bdg_N"/>
    <property type="match status" value="1"/>
</dbReference>
<comment type="subunit">
    <text evidence="5">Monomer. Associates with the 50S ribosomal subunit.</text>
</comment>
<reference evidence="11 12" key="1">
    <citation type="submission" date="2014-04" db="EMBL/GenBank/DDBJ databases">
        <title>Draft Genome Sequence of Synergistes jonesii.</title>
        <authorList>
            <person name="Coil D.A."/>
            <person name="Eisen J.A."/>
            <person name="Holland-Moritz H.E."/>
        </authorList>
    </citation>
    <scope>NUCLEOTIDE SEQUENCE [LARGE SCALE GENOMIC DNA]</scope>
    <source>
        <strain evidence="11 12">78-1</strain>
    </source>
</reference>
<dbReference type="HAMAP" id="MF_00900">
    <property type="entry name" value="GTPase_HflX"/>
    <property type="match status" value="1"/>
</dbReference>
<evidence type="ECO:0000256" key="4">
    <source>
        <dbReference type="ARBA" id="ARBA00023134"/>
    </source>
</evidence>
<dbReference type="PANTHER" id="PTHR10229:SF0">
    <property type="entry name" value="GTP-BINDING PROTEIN 6-RELATED"/>
    <property type="match status" value="1"/>
</dbReference>
<dbReference type="Pfam" id="PF16360">
    <property type="entry name" value="GTP-bdg_M"/>
    <property type="match status" value="1"/>
</dbReference>
<feature type="binding site" evidence="6">
    <location>
        <begin position="249"/>
        <end position="252"/>
    </location>
    <ligand>
        <name>GTP</name>
        <dbReference type="ChEBI" id="CHEBI:37565"/>
    </ligand>
</feature>
<dbReference type="AlphaFoldDB" id="A0A073IPM5"/>
<comment type="function">
    <text evidence="5">GTPase that associates with the 50S ribosomal subunit and may have a role during protein synthesis or ribosome biogenesis.</text>
</comment>
<feature type="coiled-coil region" evidence="8">
    <location>
        <begin position="160"/>
        <end position="187"/>
    </location>
</feature>
<feature type="binding site" evidence="7">
    <location>
        <position position="207"/>
    </location>
    <ligand>
        <name>Mg(2+)</name>
        <dbReference type="ChEBI" id="CHEBI:18420"/>
    </ligand>
</feature>
<dbReference type="NCBIfam" id="TIGR03156">
    <property type="entry name" value="GTP_HflX"/>
    <property type="match status" value="1"/>
</dbReference>
<feature type="binding site" evidence="7">
    <location>
        <position position="228"/>
    </location>
    <ligand>
        <name>Mg(2+)</name>
        <dbReference type="ChEBI" id="CHEBI:18420"/>
    </ligand>
</feature>
<dbReference type="InterPro" id="IPR042108">
    <property type="entry name" value="GTPase_HflX_N_sf"/>
</dbReference>
<dbReference type="PRINTS" id="PR00326">
    <property type="entry name" value="GTP1OBG"/>
</dbReference>
<evidence type="ECO:0000256" key="7">
    <source>
        <dbReference type="PIRSR" id="PIRSR006809-2"/>
    </source>
</evidence>
<dbReference type="InterPro" id="IPR016496">
    <property type="entry name" value="GTPase_HflX"/>
</dbReference>
<evidence type="ECO:0000256" key="9">
    <source>
        <dbReference type="SAM" id="MobiDB-lite"/>
    </source>
</evidence>
<organism evidence="11 12">
    <name type="scientific">Synergistes jonesii</name>
    <dbReference type="NCBI Taxonomy" id="2754"/>
    <lineage>
        <taxon>Bacteria</taxon>
        <taxon>Thermotogati</taxon>
        <taxon>Synergistota</taxon>
        <taxon>Synergistia</taxon>
        <taxon>Synergistales</taxon>
        <taxon>Synergistaceae</taxon>
        <taxon>Synergistes</taxon>
    </lineage>
</organism>
<dbReference type="InterPro" id="IPR027417">
    <property type="entry name" value="P-loop_NTPase"/>
</dbReference>
<dbReference type="InterPro" id="IPR032305">
    <property type="entry name" value="GTP-bd_M"/>
</dbReference>
<comment type="similarity">
    <text evidence="5">Belongs to the TRAFAC class OBG-HflX-like GTPase superfamily. HflX GTPase family.</text>
</comment>
<evidence type="ECO:0000256" key="5">
    <source>
        <dbReference type="HAMAP-Rule" id="MF_00900"/>
    </source>
</evidence>
<keyword evidence="5" id="KW-0963">Cytoplasm</keyword>
<evidence type="ECO:0000256" key="3">
    <source>
        <dbReference type="ARBA" id="ARBA00022842"/>
    </source>
</evidence>
<feature type="binding site" evidence="6">
    <location>
        <begin position="315"/>
        <end position="318"/>
    </location>
    <ligand>
        <name>GTP</name>
        <dbReference type="ChEBI" id="CHEBI:37565"/>
    </ligand>
</feature>
<gene>
    <name evidence="5" type="primary">hflX</name>
    <name evidence="11" type="ORF">EH55_09465</name>
</gene>
<protein>
    <recommendedName>
        <fullName evidence="5">GTPase HflX</fullName>
    </recommendedName>
    <alternativeName>
        <fullName evidence="5">GTP-binding protein HflX</fullName>
    </alternativeName>
</protein>
<dbReference type="PIRSF" id="PIRSF006809">
    <property type="entry name" value="GTP-binding_hflX_prd"/>
    <property type="match status" value="1"/>
</dbReference>
<evidence type="ECO:0000256" key="6">
    <source>
        <dbReference type="PIRSR" id="PIRSR006809-1"/>
    </source>
</evidence>
<keyword evidence="12" id="KW-1185">Reference proteome</keyword>
<feature type="binding site" evidence="6">
    <location>
        <begin position="226"/>
        <end position="230"/>
    </location>
    <ligand>
        <name>GTP</name>
        <dbReference type="ChEBI" id="CHEBI:37565"/>
    </ligand>
</feature>
<evidence type="ECO:0000259" key="10">
    <source>
        <dbReference type="PROSITE" id="PS51705"/>
    </source>
</evidence>
<keyword evidence="2 5" id="KW-0547">Nucleotide-binding</keyword>
<comment type="cofactor">
    <cofactor evidence="7">
        <name>Mg(2+)</name>
        <dbReference type="ChEBI" id="CHEBI:18420"/>
    </cofactor>
</comment>
<dbReference type="GO" id="GO:0005525">
    <property type="term" value="F:GTP binding"/>
    <property type="evidence" value="ECO:0007669"/>
    <property type="project" value="UniProtKB-UniRule"/>
</dbReference>
<evidence type="ECO:0000256" key="8">
    <source>
        <dbReference type="SAM" id="Coils"/>
    </source>
</evidence>
<feature type="region of interest" description="Disordered" evidence="9">
    <location>
        <begin position="138"/>
        <end position="159"/>
    </location>
</feature>
<dbReference type="eggNOG" id="COG2262">
    <property type="taxonomic scope" value="Bacteria"/>
</dbReference>
<feature type="binding site" evidence="6">
    <location>
        <begin position="200"/>
        <end position="207"/>
    </location>
    <ligand>
        <name>GTP</name>
        <dbReference type="ChEBI" id="CHEBI:37565"/>
    </ligand>
</feature>
<dbReference type="InterPro" id="IPR025121">
    <property type="entry name" value="GTPase_HflX_N"/>
</dbReference>
<keyword evidence="3 7" id="KW-0460">Magnesium</keyword>
<dbReference type="STRING" id="2754.EH55_09465"/>
<dbReference type="InterPro" id="IPR006073">
    <property type="entry name" value="GTP-bd"/>
</dbReference>
<dbReference type="Proteomes" id="UP000027665">
    <property type="component" value="Unassembled WGS sequence"/>
</dbReference>
<dbReference type="PROSITE" id="PS51705">
    <property type="entry name" value="G_HFLX"/>
    <property type="match status" value="1"/>
</dbReference>
<keyword evidence="1 7" id="KW-0479">Metal-binding</keyword>
<dbReference type="CDD" id="cd01878">
    <property type="entry name" value="HflX"/>
    <property type="match status" value="1"/>
</dbReference>
<comment type="caution">
    <text evidence="11">The sequence shown here is derived from an EMBL/GenBank/DDBJ whole genome shotgun (WGS) entry which is preliminary data.</text>
</comment>
<dbReference type="GO" id="GO:0046872">
    <property type="term" value="F:metal ion binding"/>
    <property type="evidence" value="ECO:0007669"/>
    <property type="project" value="UniProtKB-KW"/>
</dbReference>
<accession>A0A073IPM5</accession>
<dbReference type="EMBL" id="JMKI01000047">
    <property type="protein sequence ID" value="KEJ91426.1"/>
    <property type="molecule type" value="Genomic_DNA"/>
</dbReference>
<dbReference type="Pfam" id="PF01926">
    <property type="entry name" value="MMR_HSR1"/>
    <property type="match status" value="1"/>
</dbReference>
<evidence type="ECO:0000256" key="1">
    <source>
        <dbReference type="ARBA" id="ARBA00022723"/>
    </source>
</evidence>
<keyword evidence="8" id="KW-0175">Coiled coil</keyword>
<proteinExistence type="inferred from homology"/>
<dbReference type="Gene3D" id="3.40.50.300">
    <property type="entry name" value="P-loop containing nucleotide triphosphate hydrolases"/>
    <property type="match status" value="1"/>
</dbReference>
<evidence type="ECO:0000313" key="12">
    <source>
        <dbReference type="Proteomes" id="UP000027665"/>
    </source>
</evidence>
<comment type="subcellular location">
    <subcellularLocation>
        <location evidence="5">Cytoplasm</location>
    </subcellularLocation>
    <text evidence="5">May associate with membranes.</text>
</comment>
<dbReference type="GO" id="GO:0005737">
    <property type="term" value="C:cytoplasm"/>
    <property type="evidence" value="ECO:0007669"/>
    <property type="project" value="UniProtKB-SubCell"/>
</dbReference>
<dbReference type="InterPro" id="IPR030394">
    <property type="entry name" value="G_HFLX_dom"/>
</dbReference>
<evidence type="ECO:0000313" key="11">
    <source>
        <dbReference type="EMBL" id="KEJ91426.1"/>
    </source>
</evidence>
<dbReference type="PATRIC" id="fig|2754.20.peg.2471"/>
<evidence type="ECO:0000256" key="2">
    <source>
        <dbReference type="ARBA" id="ARBA00022741"/>
    </source>
</evidence>
<dbReference type="Gene3D" id="6.10.250.2860">
    <property type="match status" value="1"/>
</dbReference>
<dbReference type="PANTHER" id="PTHR10229">
    <property type="entry name" value="GTP-BINDING PROTEIN HFLX"/>
    <property type="match status" value="1"/>
</dbReference>
<name>A0A073IPM5_9BACT</name>
<dbReference type="Gene3D" id="3.40.50.11060">
    <property type="entry name" value="GTPase HflX, N-terminal domain"/>
    <property type="match status" value="1"/>
</dbReference>
<dbReference type="GO" id="GO:0003924">
    <property type="term" value="F:GTPase activity"/>
    <property type="evidence" value="ECO:0007669"/>
    <property type="project" value="UniProtKB-UniRule"/>
</dbReference>
<dbReference type="GO" id="GO:0043022">
    <property type="term" value="F:ribosome binding"/>
    <property type="evidence" value="ECO:0007669"/>
    <property type="project" value="TreeGrafter"/>
</dbReference>
<keyword evidence="4 5" id="KW-0342">GTP-binding</keyword>
<sequence length="373" mass="41123">MKPKKAVIAALSCGDADDVSLSLDELVMLLKNVEVPVAARVVQKRKAPDPAYFLGAGKALEIKEYAPPNEITHLVVDDFLTPTQRSNLQRLTGLVVWDRAFVIMKIFERRAVTAEAKLQVELAQYRYEIPSLKGLGRQMSRTGGGIGTRGPGETEFERHRRKLDRRIRGIEQNLEEVRRRRGERRERRKRGGVPVAALVGYTNSGKSTLLKALSKDSEILAKDQLFSTLDTVARRVSYRDGSGSFLLSDTVGFIRKLPPELVAAFRATLEEASNADLLLVVLDASRKNPCETLDIVLDTLRGLGAGALPRIVVLNKIDKCGESALFTAAEIRSRGERVVSTCAIDGSGFEELLGEIKKIFADEVAAKVQKDIL</sequence>
<feature type="domain" description="Hflx-type G" evidence="10">
    <location>
        <begin position="194"/>
        <end position="364"/>
    </location>
</feature>